<keyword evidence="7" id="KW-1185">Reference proteome</keyword>
<dbReference type="GO" id="GO:0051082">
    <property type="term" value="F:unfolded protein binding"/>
    <property type="evidence" value="ECO:0007669"/>
    <property type="project" value="InterPro"/>
</dbReference>
<dbReference type="Pfam" id="PF24391">
    <property type="entry name" value="HD-CE"/>
    <property type="match status" value="1"/>
</dbReference>
<protein>
    <submittedName>
        <fullName evidence="6">ATP-binding protein</fullName>
    </submittedName>
</protein>
<dbReference type="SUPFAM" id="SSF55874">
    <property type="entry name" value="ATPase domain of HSP90 chaperone/DNA topoisomerase II/histidine kinase"/>
    <property type="match status" value="1"/>
</dbReference>
<proteinExistence type="inferred from homology"/>
<accession>A0A844TGX3</accession>
<feature type="domain" description="HD-CE" evidence="5">
    <location>
        <begin position="44"/>
        <end position="321"/>
    </location>
</feature>
<dbReference type="AlphaFoldDB" id="A0A844TGX3"/>
<dbReference type="Gene3D" id="3.30.565.10">
    <property type="entry name" value="Histidine kinase-like ATPase, C-terminal domain"/>
    <property type="match status" value="1"/>
</dbReference>
<dbReference type="GO" id="GO:0016887">
    <property type="term" value="F:ATP hydrolysis activity"/>
    <property type="evidence" value="ECO:0007669"/>
    <property type="project" value="InterPro"/>
</dbReference>
<keyword evidence="3 6" id="KW-0067">ATP-binding</keyword>
<sequence length="1017" mass="115205">MEKLKNAEERALAATELEAFPIQLYEIRRTVKSILDLFGRSNIFAEYTVHDFSHVEKMLDDLEWIIPAESKSRMTPADWLLIVLSIYFHDLGLIVTEDEFSNRDKAAFQEFCNNVLFASTDGKDYQIKVETLGQDKAERFFYQEFVRYNHAKRVRAWIEGTPSDALGYAKAQREELARLFAHIDPDFRRDLAIVCESHNLDDLDDLGKYKIFKPYGQRSEESANILYAAVILRTTDLLQITRQRAPSVMFRMINATDPISQVEWAKQNAVKAVIPKPASDKSGQVNSSIQSDTISVYAKYDNENGFFGLTSYLAYADKQLKYAFGCVQKSKAQTANWLDFPWKGIDDSQVEAVGFIPRPFEFQIDQAKILDLLTGHTLYNDSSVAIRELVQNSIDAVRLQCDLQKVDSFSHGRISIHWNSAELTLTITDNGTGMTQDIIERHLLSVGSSRYQDAKFKEQNPTFSPISRFGIGVLSAFMVADNVQIATFHDEQTEGRQISLRSVHGKYLIRLLDRHCSEAREIGRHGTKIVLKMRASAKRVNVMDTLQRWIVFPRCHVQLTIDGSPPQLVGYRSPRSALEKYLSTAQHGFKPEQIEVHEKRIRGITLAFATFYSSHFRDRNFLQNNESYHQRGKPTPPVGVCVEGIRVEFQSPGFPGRTGLLAIADCHGNDAPKTNVARSALESEADQSNIASAAFELYLDQVRNEVKRLQEEEGFTLAYSIEQFPFIAGPLYSHTDKVTEAFRHFPMYMLEDNNGRSAASVSDLHDLGGFWTVESASMASLIQLLKDTTKTVTCKQVAEFAQFKGAELPNEPLITNSYLSVMPKRLLEGEFEICELRASIADRRIDAKWSPINGDAPRWINIADIEQKLSIELREQLHLAKRRNEERRQYVLGRGSSISRIALAELPLHGLEGYFSARAMGTHLMLPGTPLADYFRSLYASGALVSLLSCLDVLGQNARLTDAVIAQFEYHLNETASRLAGTAKIDIAGFTEALLKMENRLATFNPWSWDRREEVER</sequence>
<keyword evidence="2" id="KW-0547">Nucleotide-binding</keyword>
<evidence type="ECO:0000256" key="3">
    <source>
        <dbReference type="ARBA" id="ARBA00022840"/>
    </source>
</evidence>
<dbReference type="OrthoDB" id="9802640at2"/>
<dbReference type="Proteomes" id="UP000449969">
    <property type="component" value="Unassembled WGS sequence"/>
</dbReference>
<evidence type="ECO:0000313" key="7">
    <source>
        <dbReference type="Proteomes" id="UP000449969"/>
    </source>
</evidence>
<evidence type="ECO:0000256" key="1">
    <source>
        <dbReference type="ARBA" id="ARBA00008239"/>
    </source>
</evidence>
<reference evidence="6 7" key="1">
    <citation type="submission" date="2019-12" db="EMBL/GenBank/DDBJ databases">
        <title>Draft genome sequences Bradyrhizobium cajani AMBPC1010, Bradyrhizobium pachyrhizi AMBPC1040 and Bradyrhizobium yuanmingense ALSPC3051, three plant growth promoting strains isolated from nodules of Cajanus cajan L. in Dominican Republic.</title>
        <authorList>
            <person name="Flores-Felix J.D."/>
            <person name="Araujo J."/>
            <person name="Diaz-Alcantara C."/>
            <person name="Gonzalez-Andres F."/>
            <person name="Velazquez E."/>
        </authorList>
    </citation>
    <scope>NUCLEOTIDE SEQUENCE [LARGE SCALE GENOMIC DNA]</scope>
    <source>
        <strain evidence="6 7">1010</strain>
    </source>
</reference>
<gene>
    <name evidence="6" type="ORF">GPL20_14740</name>
</gene>
<evidence type="ECO:0000256" key="2">
    <source>
        <dbReference type="ARBA" id="ARBA00022741"/>
    </source>
</evidence>
<evidence type="ECO:0000313" key="6">
    <source>
        <dbReference type="EMBL" id="MVT74281.1"/>
    </source>
</evidence>
<dbReference type="PRINTS" id="PR00775">
    <property type="entry name" value="HEATSHOCK90"/>
</dbReference>
<dbReference type="InterPro" id="IPR020575">
    <property type="entry name" value="Hsp90_N"/>
</dbReference>
<dbReference type="PANTHER" id="PTHR11528">
    <property type="entry name" value="HEAT SHOCK PROTEIN 90 FAMILY MEMBER"/>
    <property type="match status" value="1"/>
</dbReference>
<name>A0A844TGX3_9BRAD</name>
<organism evidence="6 7">
    <name type="scientific">Bradyrhizobium cajani</name>
    <dbReference type="NCBI Taxonomy" id="1928661"/>
    <lineage>
        <taxon>Bacteria</taxon>
        <taxon>Pseudomonadati</taxon>
        <taxon>Pseudomonadota</taxon>
        <taxon>Alphaproteobacteria</taxon>
        <taxon>Hyphomicrobiales</taxon>
        <taxon>Nitrobacteraceae</taxon>
        <taxon>Bradyrhizobium</taxon>
    </lineage>
</organism>
<dbReference type="EMBL" id="WQNE01000010">
    <property type="protein sequence ID" value="MVT74281.1"/>
    <property type="molecule type" value="Genomic_DNA"/>
</dbReference>
<comment type="similarity">
    <text evidence="1">Belongs to the heat shock protein 90 family.</text>
</comment>
<dbReference type="RefSeq" id="WP_157330190.1">
    <property type="nucleotide sequence ID" value="NZ_JANADL010000029.1"/>
</dbReference>
<evidence type="ECO:0000259" key="5">
    <source>
        <dbReference type="Pfam" id="PF24391"/>
    </source>
</evidence>
<dbReference type="InterPro" id="IPR056471">
    <property type="entry name" value="HD-CE"/>
</dbReference>
<keyword evidence="4" id="KW-0143">Chaperone</keyword>
<comment type="caution">
    <text evidence="6">The sequence shown here is derived from an EMBL/GenBank/DDBJ whole genome shotgun (WGS) entry which is preliminary data.</text>
</comment>
<dbReference type="GO" id="GO:0005524">
    <property type="term" value="F:ATP binding"/>
    <property type="evidence" value="ECO:0007669"/>
    <property type="project" value="UniProtKB-KW"/>
</dbReference>
<dbReference type="InterPro" id="IPR036890">
    <property type="entry name" value="HATPase_C_sf"/>
</dbReference>
<dbReference type="GO" id="GO:0140662">
    <property type="term" value="F:ATP-dependent protein folding chaperone"/>
    <property type="evidence" value="ECO:0007669"/>
    <property type="project" value="InterPro"/>
</dbReference>
<dbReference type="InterPro" id="IPR001404">
    <property type="entry name" value="Hsp90_fam"/>
</dbReference>
<evidence type="ECO:0000256" key="4">
    <source>
        <dbReference type="ARBA" id="ARBA00023186"/>
    </source>
</evidence>
<dbReference type="Pfam" id="PF13589">
    <property type="entry name" value="HATPase_c_3"/>
    <property type="match status" value="1"/>
</dbReference>